<dbReference type="Pfam" id="PF13472">
    <property type="entry name" value="Lipase_GDSL_2"/>
    <property type="match status" value="1"/>
</dbReference>
<gene>
    <name evidence="3" type="ORF">GCM10007170_22080</name>
</gene>
<dbReference type="EMBL" id="BMFW01000008">
    <property type="protein sequence ID" value="GGH95773.1"/>
    <property type="molecule type" value="Genomic_DNA"/>
</dbReference>
<feature type="compositionally biased region" description="Low complexity" evidence="1">
    <location>
        <begin position="279"/>
        <end position="291"/>
    </location>
</feature>
<dbReference type="InterPro" id="IPR013830">
    <property type="entry name" value="SGNH_hydro"/>
</dbReference>
<dbReference type="PANTHER" id="PTHR43784">
    <property type="entry name" value="GDSL-LIKE LIPASE/ACYLHYDROLASE, PUTATIVE (AFU_ORTHOLOGUE AFUA_2G00820)-RELATED"/>
    <property type="match status" value="1"/>
</dbReference>
<keyword evidence="4" id="KW-1185">Reference proteome</keyword>
<dbReference type="Gene3D" id="3.40.50.1110">
    <property type="entry name" value="SGNH hydrolase"/>
    <property type="match status" value="1"/>
</dbReference>
<evidence type="ECO:0000313" key="4">
    <source>
        <dbReference type="Proteomes" id="UP000643279"/>
    </source>
</evidence>
<dbReference type="Proteomes" id="UP000643279">
    <property type="component" value="Unassembled WGS sequence"/>
</dbReference>
<keyword evidence="3" id="KW-0378">Hydrolase</keyword>
<organism evidence="3 4">
    <name type="scientific">Arthrobacter liuii</name>
    <dbReference type="NCBI Taxonomy" id="1476996"/>
    <lineage>
        <taxon>Bacteria</taxon>
        <taxon>Bacillati</taxon>
        <taxon>Actinomycetota</taxon>
        <taxon>Actinomycetes</taxon>
        <taxon>Micrococcales</taxon>
        <taxon>Micrococcaceae</taxon>
        <taxon>Arthrobacter</taxon>
    </lineage>
</organism>
<dbReference type="RefSeq" id="WP_188571645.1">
    <property type="nucleotide sequence ID" value="NZ_BMFW01000008.1"/>
</dbReference>
<dbReference type="InterPro" id="IPR036514">
    <property type="entry name" value="SGNH_hydro_sf"/>
</dbReference>
<dbReference type="PANTHER" id="PTHR43784:SF2">
    <property type="entry name" value="GDSL-LIKE LIPASE_ACYLHYDROLASE, PUTATIVE (AFU_ORTHOLOGUE AFUA_2G00820)-RELATED"/>
    <property type="match status" value="1"/>
</dbReference>
<dbReference type="SUPFAM" id="SSF52266">
    <property type="entry name" value="SGNH hydrolase"/>
    <property type="match status" value="1"/>
</dbReference>
<name>A0ABQ2AT98_9MICC</name>
<dbReference type="GO" id="GO:0016787">
    <property type="term" value="F:hydrolase activity"/>
    <property type="evidence" value="ECO:0007669"/>
    <property type="project" value="UniProtKB-KW"/>
</dbReference>
<dbReference type="CDD" id="cd01832">
    <property type="entry name" value="SGNH_hydrolase_like_1"/>
    <property type="match status" value="1"/>
</dbReference>
<reference evidence="4" key="1">
    <citation type="journal article" date="2019" name="Int. J. Syst. Evol. Microbiol.">
        <title>The Global Catalogue of Microorganisms (GCM) 10K type strain sequencing project: providing services to taxonomists for standard genome sequencing and annotation.</title>
        <authorList>
            <consortium name="The Broad Institute Genomics Platform"/>
            <consortium name="The Broad Institute Genome Sequencing Center for Infectious Disease"/>
            <person name="Wu L."/>
            <person name="Ma J."/>
        </authorList>
    </citation>
    <scope>NUCLEOTIDE SEQUENCE [LARGE SCALE GENOMIC DNA]</scope>
    <source>
        <strain evidence="4">CGMCC 1.12778</strain>
    </source>
</reference>
<evidence type="ECO:0000313" key="3">
    <source>
        <dbReference type="EMBL" id="GGH95773.1"/>
    </source>
</evidence>
<protein>
    <submittedName>
        <fullName evidence="3">SGNH hydrolase</fullName>
    </submittedName>
</protein>
<evidence type="ECO:0000256" key="1">
    <source>
        <dbReference type="SAM" id="MobiDB-lite"/>
    </source>
</evidence>
<sequence length="310" mass="33359">MTIEKQELHSVAQGPDRHPWHRFVALGDSYTEGIGDPEPNSLGGLRGWADRVAEELAARQPDFAYANLAIRGMLLRQILDGQLSPALALKPDLIAMSGGGNDIVFRHGDPDKLAEKIDEAVGILTATGATVLLYAGPDWGNTPVFGKIRGRVAIYNEHLHRIGARHHAIMVDLWCLPELQHALMWDPDRLHLSPLGHHSVAVATLNALGVPHELKPLLPRPLPAHGWTQARAEDLVWARQYFVPWVLKRLRPHPGDDALAAKRPQPGPVFGLGRPGPFPAGHPAGQAPGAGVASGVQRAAVPGAATGWVA</sequence>
<dbReference type="InterPro" id="IPR053140">
    <property type="entry name" value="GDSL_Rv0518-like"/>
</dbReference>
<feature type="region of interest" description="Disordered" evidence="1">
    <location>
        <begin position="260"/>
        <end position="291"/>
    </location>
</feature>
<comment type="caution">
    <text evidence="3">The sequence shown here is derived from an EMBL/GenBank/DDBJ whole genome shotgun (WGS) entry which is preliminary data.</text>
</comment>
<feature type="domain" description="SGNH hydrolase-type esterase" evidence="2">
    <location>
        <begin position="25"/>
        <end position="197"/>
    </location>
</feature>
<evidence type="ECO:0000259" key="2">
    <source>
        <dbReference type="Pfam" id="PF13472"/>
    </source>
</evidence>
<proteinExistence type="predicted"/>
<accession>A0ABQ2AT98</accession>